<dbReference type="NCBIfam" id="TIGR02672">
    <property type="entry name" value="cas_csm6"/>
    <property type="match status" value="1"/>
</dbReference>
<dbReference type="AlphaFoldDB" id="A0A1I5P0X2"/>
<reference evidence="4 5" key="1">
    <citation type="submission" date="2016-10" db="EMBL/GenBank/DDBJ databases">
        <authorList>
            <person name="de Groot N.N."/>
        </authorList>
    </citation>
    <scope>NUCLEOTIDE SEQUENCE [LARGE SCALE GENOMIC DNA]</scope>
    <source>
        <strain evidence="4 5">DSM 17073</strain>
    </source>
</reference>
<dbReference type="Pfam" id="PF22208">
    <property type="entry name" value="Cas_Csm6_CARF"/>
    <property type="match status" value="1"/>
</dbReference>
<name>A0A1I5P0X2_9BACI</name>
<dbReference type="EMBL" id="BJWI01000011">
    <property type="protein sequence ID" value="GEM01544.1"/>
    <property type="molecule type" value="Genomic_DNA"/>
</dbReference>
<evidence type="ECO:0000313" key="6">
    <source>
        <dbReference type="Proteomes" id="UP000321547"/>
    </source>
</evidence>
<gene>
    <name evidence="3" type="ORF">HHA03_10760</name>
    <name evidence="4" type="ORF">SAMN05421839_11220</name>
</gene>
<dbReference type="Pfam" id="PF09659">
    <property type="entry name" value="Cas_Csm6_HEPN"/>
    <property type="match status" value="1"/>
</dbReference>
<dbReference type="Proteomes" id="UP000242243">
    <property type="component" value="Unassembled WGS sequence"/>
</dbReference>
<keyword evidence="6" id="KW-1185">Reference proteome</keyword>
<dbReference type="STRING" id="306540.SAMN05421839_11220"/>
<dbReference type="EMBL" id="FOXC01000012">
    <property type="protein sequence ID" value="SFP27647.1"/>
    <property type="molecule type" value="Genomic_DNA"/>
</dbReference>
<feature type="domain" description="Csm6 HEPN" evidence="1">
    <location>
        <begin position="250"/>
        <end position="384"/>
    </location>
</feature>
<dbReference type="OrthoDB" id="5243123at2"/>
<evidence type="ECO:0000313" key="5">
    <source>
        <dbReference type="Proteomes" id="UP000242243"/>
    </source>
</evidence>
<reference evidence="3 6" key="2">
    <citation type="submission" date="2019-07" db="EMBL/GenBank/DDBJ databases">
        <title>Whole genome shotgun sequence of Halolactibacillus halophilus NBRC 100868.</title>
        <authorList>
            <person name="Hosoyama A."/>
            <person name="Uohara A."/>
            <person name="Ohji S."/>
            <person name="Ichikawa N."/>
        </authorList>
    </citation>
    <scope>NUCLEOTIDE SEQUENCE [LARGE SCALE GENOMIC DNA]</scope>
    <source>
        <strain evidence="3 6">NBRC 100868</strain>
    </source>
</reference>
<dbReference type="InterPro" id="IPR013489">
    <property type="entry name" value="CRISPR-assoc_prot_Csm6"/>
</dbReference>
<organism evidence="4 5">
    <name type="scientific">Halolactibacillus halophilus</name>
    <dbReference type="NCBI Taxonomy" id="306540"/>
    <lineage>
        <taxon>Bacteria</taxon>
        <taxon>Bacillati</taxon>
        <taxon>Bacillota</taxon>
        <taxon>Bacilli</taxon>
        <taxon>Bacillales</taxon>
        <taxon>Bacillaceae</taxon>
        <taxon>Halolactibacillus</taxon>
    </lineage>
</organism>
<accession>A0A1I5P0X2</accession>
<dbReference type="Proteomes" id="UP000321547">
    <property type="component" value="Unassembled WGS sequence"/>
</dbReference>
<evidence type="ECO:0000313" key="4">
    <source>
        <dbReference type="EMBL" id="SFP27647.1"/>
    </source>
</evidence>
<dbReference type="RefSeq" id="WP_159430125.1">
    <property type="nucleotide sequence ID" value="NZ_BJWI01000011.1"/>
</dbReference>
<dbReference type="InterPro" id="IPR053955">
    <property type="entry name" value="Csm6_CARF"/>
</dbReference>
<evidence type="ECO:0000313" key="3">
    <source>
        <dbReference type="EMBL" id="GEM01544.1"/>
    </source>
</evidence>
<feature type="domain" description="Csm6 CARF" evidence="2">
    <location>
        <begin position="75"/>
        <end position="162"/>
    </location>
</feature>
<evidence type="ECO:0000259" key="1">
    <source>
        <dbReference type="Pfam" id="PF09659"/>
    </source>
</evidence>
<sequence>MATLISCVGDTDPIRNYHDGPLLHIARVYRPEKIVLIHSERSILKHDAIEAALQSIDGYDPIVTQDATVISNKSVFIFDTMFDLLYPIIHAYYQDEEAVLLNLSSGTPQIISALFSINRISGYNVRAFQVATPQFASNEGIKHSTGQEISELIATNKDQSTDFQVRIIEDKGEKFNQVLLMRTFADLIQEYDYEGAYRLLLKHKLTSKKKRATMIKALESLLNLVKFQEPLPDVNKSELNEQEKILLNAFLSIQLQHKRQLISEVLIRTKNLAEAISEYYLNVKYPDLMEYRYEKWYLSKKTHHDLHIFLDDEAKKARADTGGNISFNPDSYLSLPIYVNIFCYLEPESVILTHLNKVLAINHLRNKVAHGFKPLNQKEVKGQNIYAASQGLIKAALDVEDKWMNYFEIINHDLLQLLGYRDNH</sequence>
<dbReference type="InterPro" id="IPR053941">
    <property type="entry name" value="Csm6_HEPN"/>
</dbReference>
<evidence type="ECO:0000259" key="2">
    <source>
        <dbReference type="Pfam" id="PF22208"/>
    </source>
</evidence>
<proteinExistence type="predicted"/>
<protein>
    <submittedName>
        <fullName evidence="4">CRISPR type III-A/MTUBE-associated protein Csm6</fullName>
    </submittedName>
</protein>